<feature type="transmembrane region" description="Helical" evidence="16">
    <location>
        <begin position="6"/>
        <end position="32"/>
    </location>
</feature>
<keyword evidence="8 17" id="KW-0808">Transferase</keyword>
<dbReference type="SUPFAM" id="SSF53448">
    <property type="entry name" value="Nucleotide-diphospho-sugar transferases"/>
    <property type="match status" value="1"/>
</dbReference>
<evidence type="ECO:0000256" key="13">
    <source>
        <dbReference type="ARBA" id="ARBA00023136"/>
    </source>
</evidence>
<gene>
    <name evidence="17" type="primary">UGCG_1</name>
    <name evidence="17" type="ORF">B7P43_G07291</name>
</gene>
<comment type="catalytic activity">
    <reaction evidence="15">
        <text>N-(9Z-octadecenoyl)-sphing-4-enine + UDP-alpha-D-xylose = beta-D-xylosyl-(1&lt;-&gt;1')-N-(9Z-octadecenoyl)-sphing-4-enine + UDP + H(+)</text>
        <dbReference type="Rhea" id="RHEA:70247"/>
        <dbReference type="ChEBI" id="CHEBI:15378"/>
        <dbReference type="ChEBI" id="CHEBI:57632"/>
        <dbReference type="ChEBI" id="CHEBI:58223"/>
        <dbReference type="ChEBI" id="CHEBI:77996"/>
        <dbReference type="ChEBI" id="CHEBI:189081"/>
    </reaction>
    <physiologicalReaction direction="left-to-right" evidence="15">
        <dbReference type="Rhea" id="RHEA:70248"/>
    </physiologicalReaction>
</comment>
<dbReference type="FunFam" id="3.90.550.10:FF:000041">
    <property type="entry name" value="UDP-glucose ceramide glucosyltransferase"/>
    <property type="match status" value="1"/>
</dbReference>
<comment type="pathway">
    <text evidence="3">Sphingolipid metabolism.</text>
</comment>
<comment type="similarity">
    <text evidence="4">Belongs to the glycosyltransferase 2 family.</text>
</comment>
<keyword evidence="18" id="KW-1185">Reference proteome</keyword>
<evidence type="ECO:0000256" key="7">
    <source>
        <dbReference type="ARBA" id="ARBA00022676"/>
    </source>
</evidence>
<keyword evidence="11" id="KW-0333">Golgi apparatus</keyword>
<evidence type="ECO:0000256" key="1">
    <source>
        <dbReference type="ARBA" id="ARBA00004653"/>
    </source>
</evidence>
<dbReference type="STRING" id="105785.A0A2J7QMU3"/>
<evidence type="ECO:0000256" key="16">
    <source>
        <dbReference type="SAM" id="Phobius"/>
    </source>
</evidence>
<evidence type="ECO:0000256" key="6">
    <source>
        <dbReference type="ARBA" id="ARBA00022516"/>
    </source>
</evidence>
<evidence type="ECO:0000256" key="15">
    <source>
        <dbReference type="ARBA" id="ARBA00048104"/>
    </source>
</evidence>
<reference evidence="17 18" key="1">
    <citation type="submission" date="2017-12" db="EMBL/GenBank/DDBJ databases">
        <title>Hemimetabolous genomes reveal molecular basis of termite eusociality.</title>
        <authorList>
            <person name="Harrison M.C."/>
            <person name="Jongepier E."/>
            <person name="Robertson H.M."/>
            <person name="Arning N."/>
            <person name="Bitard-Feildel T."/>
            <person name="Chao H."/>
            <person name="Childers C.P."/>
            <person name="Dinh H."/>
            <person name="Doddapaneni H."/>
            <person name="Dugan S."/>
            <person name="Gowin J."/>
            <person name="Greiner C."/>
            <person name="Han Y."/>
            <person name="Hu H."/>
            <person name="Hughes D.S.T."/>
            <person name="Huylmans A.-K."/>
            <person name="Kemena C."/>
            <person name="Kremer L.P.M."/>
            <person name="Lee S.L."/>
            <person name="Lopez-Ezquerra A."/>
            <person name="Mallet L."/>
            <person name="Monroy-Kuhn J.M."/>
            <person name="Moser A."/>
            <person name="Murali S.C."/>
            <person name="Muzny D.M."/>
            <person name="Otani S."/>
            <person name="Piulachs M.-D."/>
            <person name="Poelchau M."/>
            <person name="Qu J."/>
            <person name="Schaub F."/>
            <person name="Wada-Katsumata A."/>
            <person name="Worley K.C."/>
            <person name="Xie Q."/>
            <person name="Ylla G."/>
            <person name="Poulsen M."/>
            <person name="Gibbs R.A."/>
            <person name="Schal C."/>
            <person name="Richards S."/>
            <person name="Belles X."/>
            <person name="Korb J."/>
            <person name="Bornberg-Bauer E."/>
        </authorList>
    </citation>
    <scope>NUCLEOTIDE SEQUENCE [LARGE SCALE GENOMIC DNA]</scope>
    <source>
        <tissue evidence="17">Whole body</tissue>
    </source>
</reference>
<comment type="subcellular location">
    <subcellularLocation>
        <location evidence="1">Golgi apparatus membrane</location>
        <topology evidence="1">Multi-pass membrane protein</topology>
    </subcellularLocation>
</comment>
<dbReference type="Proteomes" id="UP000235965">
    <property type="component" value="Unassembled WGS sequence"/>
</dbReference>
<dbReference type="Gene3D" id="3.90.550.10">
    <property type="entry name" value="Spore Coat Polysaccharide Biosynthesis Protein SpsA, Chain A"/>
    <property type="match status" value="1"/>
</dbReference>
<dbReference type="PANTHER" id="PTHR12726">
    <property type="entry name" value="CERAMIDE GLUCOSYLTRANSFERASE"/>
    <property type="match status" value="1"/>
</dbReference>
<dbReference type="UniPathway" id="UPA00222"/>
<evidence type="ECO:0000256" key="14">
    <source>
        <dbReference type="ARBA" id="ARBA00047869"/>
    </source>
</evidence>
<evidence type="ECO:0000256" key="9">
    <source>
        <dbReference type="ARBA" id="ARBA00022692"/>
    </source>
</evidence>
<evidence type="ECO:0000256" key="8">
    <source>
        <dbReference type="ARBA" id="ARBA00022679"/>
    </source>
</evidence>
<keyword evidence="10 16" id="KW-1133">Transmembrane helix</keyword>
<evidence type="ECO:0000256" key="11">
    <source>
        <dbReference type="ARBA" id="ARBA00023034"/>
    </source>
</evidence>
<comment type="caution">
    <text evidence="17">The sequence shown here is derived from an EMBL/GenBank/DDBJ whole genome shotgun (WGS) entry which is preliminary data.</text>
</comment>
<dbReference type="EMBL" id="NEVH01013202">
    <property type="protein sequence ID" value="PNF29910.1"/>
    <property type="molecule type" value="Genomic_DNA"/>
</dbReference>
<dbReference type="InterPro" id="IPR025993">
    <property type="entry name" value="Ceramide_glucosylTrfase"/>
</dbReference>
<keyword evidence="12" id="KW-0443">Lipid metabolism</keyword>
<dbReference type="FunCoup" id="A0A2J7QMU3">
    <property type="interactions" value="562"/>
</dbReference>
<dbReference type="Pfam" id="PF13506">
    <property type="entry name" value="Glyco_transf_21"/>
    <property type="match status" value="1"/>
</dbReference>
<protein>
    <recommendedName>
        <fullName evidence="5">ceramide glucosyltransferase</fullName>
        <ecNumber evidence="5">2.4.1.80</ecNumber>
    </recommendedName>
</protein>
<dbReference type="AlphaFoldDB" id="A0A2J7QMU3"/>
<dbReference type="SMR" id="A0A2J7QMU3"/>
<dbReference type="PANTHER" id="PTHR12726:SF0">
    <property type="entry name" value="CERAMIDE GLUCOSYLTRANSFERASE"/>
    <property type="match status" value="1"/>
</dbReference>
<keyword evidence="9 16" id="KW-0812">Transmembrane</keyword>
<keyword evidence="13 16" id="KW-0472">Membrane</keyword>
<evidence type="ECO:0000256" key="4">
    <source>
        <dbReference type="ARBA" id="ARBA00006739"/>
    </source>
</evidence>
<sequence length="397" mass="45456">MAPVIYTLYGFAILFFVFWCGKWIVHLIALFYGKWKLHKKVTQLPCETPYPGVSILKPLMGVDPNLFCNLETFFTMNYPVYELLFCVEDKSDPAVMVVMQLTEKYPTVSSRLFTGGSNVGVNPKINNMQPGFKAAKYELILISDSGIRMKEDTLLDMVSCMTEDVGLVHQMPFTCDRDGFAATLEKVYFGTAQARIYLVADFLRVNCHTGMSALMRKALIDEVGGIEAFSCYLAEDFFLAKSLKERGWRMCISSQPAWQNSGVCEINSFQARLTRWAKLRVAMVPHTILLEPLSECMVIGACASWAVSFLFSWDPLVFYLVHILVWFLLDWILLSIIQNGSLPFNKFDFVMGWLFRECSSPYLFLHALWDPAIRWRARTYRLRWGGVAEELKPKVKV</sequence>
<dbReference type="GO" id="GO:0008120">
    <property type="term" value="F:ceramide glucosyltransferase activity"/>
    <property type="evidence" value="ECO:0007669"/>
    <property type="project" value="UniProtKB-EC"/>
</dbReference>
<evidence type="ECO:0000313" key="17">
    <source>
        <dbReference type="EMBL" id="PNF29910.1"/>
    </source>
</evidence>
<organism evidence="17 18">
    <name type="scientific">Cryptotermes secundus</name>
    <dbReference type="NCBI Taxonomy" id="105785"/>
    <lineage>
        <taxon>Eukaryota</taxon>
        <taxon>Metazoa</taxon>
        <taxon>Ecdysozoa</taxon>
        <taxon>Arthropoda</taxon>
        <taxon>Hexapoda</taxon>
        <taxon>Insecta</taxon>
        <taxon>Pterygota</taxon>
        <taxon>Neoptera</taxon>
        <taxon>Polyneoptera</taxon>
        <taxon>Dictyoptera</taxon>
        <taxon>Blattodea</taxon>
        <taxon>Blattoidea</taxon>
        <taxon>Termitoidae</taxon>
        <taxon>Kalotermitidae</taxon>
        <taxon>Cryptotermitinae</taxon>
        <taxon>Cryptotermes</taxon>
    </lineage>
</organism>
<feature type="transmembrane region" description="Helical" evidence="16">
    <location>
        <begin position="317"/>
        <end position="337"/>
    </location>
</feature>
<name>A0A2J7QMU3_9NEOP</name>
<proteinExistence type="inferred from homology"/>
<dbReference type="InterPro" id="IPR029044">
    <property type="entry name" value="Nucleotide-diphossugar_trans"/>
</dbReference>
<comment type="pathway">
    <text evidence="2">Lipid metabolism; sphingolipid metabolism.</text>
</comment>
<evidence type="ECO:0000313" key="18">
    <source>
        <dbReference type="Proteomes" id="UP000235965"/>
    </source>
</evidence>
<evidence type="ECO:0000256" key="12">
    <source>
        <dbReference type="ARBA" id="ARBA00023098"/>
    </source>
</evidence>
<keyword evidence="7" id="KW-0328">Glycosyltransferase</keyword>
<comment type="catalytic activity">
    <reaction evidence="14">
        <text>UDP-alpha-D-xylose + an N-acylsphing-4-enine = a beta-D-xylosyl-(1&lt;-&gt;1')-N-acylsphing-4-enine + UDP + H(+)</text>
        <dbReference type="Rhea" id="RHEA:70243"/>
        <dbReference type="ChEBI" id="CHEBI:15378"/>
        <dbReference type="ChEBI" id="CHEBI:52639"/>
        <dbReference type="ChEBI" id="CHEBI:57632"/>
        <dbReference type="ChEBI" id="CHEBI:58223"/>
        <dbReference type="ChEBI" id="CHEBI:189068"/>
    </reaction>
    <physiologicalReaction direction="left-to-right" evidence="14">
        <dbReference type="Rhea" id="RHEA:70244"/>
    </physiologicalReaction>
</comment>
<dbReference type="EC" id="2.4.1.80" evidence="5"/>
<evidence type="ECO:0000256" key="5">
    <source>
        <dbReference type="ARBA" id="ARBA00012699"/>
    </source>
</evidence>
<dbReference type="GO" id="GO:0006679">
    <property type="term" value="P:glucosylceramide biosynthetic process"/>
    <property type="evidence" value="ECO:0007669"/>
    <property type="project" value="TreeGrafter"/>
</dbReference>
<dbReference type="InParanoid" id="A0A2J7QMU3"/>
<evidence type="ECO:0000256" key="2">
    <source>
        <dbReference type="ARBA" id="ARBA00004760"/>
    </source>
</evidence>
<dbReference type="OrthoDB" id="1483400at2759"/>
<evidence type="ECO:0000256" key="10">
    <source>
        <dbReference type="ARBA" id="ARBA00022989"/>
    </source>
</evidence>
<keyword evidence="6" id="KW-0444">Lipid biosynthesis</keyword>
<evidence type="ECO:0000256" key="3">
    <source>
        <dbReference type="ARBA" id="ARBA00004991"/>
    </source>
</evidence>
<dbReference type="GO" id="GO:0000139">
    <property type="term" value="C:Golgi membrane"/>
    <property type="evidence" value="ECO:0007669"/>
    <property type="project" value="UniProtKB-SubCell"/>
</dbReference>
<accession>A0A2J7QMU3</accession>
<dbReference type="CDD" id="cd02520">
    <property type="entry name" value="Glucosylceramide_synthase"/>
    <property type="match status" value="1"/>
</dbReference>
<feature type="transmembrane region" description="Helical" evidence="16">
    <location>
        <begin position="288"/>
        <end position="311"/>
    </location>
</feature>